<proteinExistence type="predicted"/>
<gene>
    <name evidence="1" type="primary">g6731</name>
    <name evidence="1" type="ORF">VP750_LOCUS5760</name>
</gene>
<dbReference type="InterPro" id="IPR029063">
    <property type="entry name" value="SAM-dependent_MTases_sf"/>
</dbReference>
<name>A0ABP1FW41_9CHLO</name>
<dbReference type="EMBL" id="CAXHTA020000010">
    <property type="protein sequence ID" value="CAL5224101.1"/>
    <property type="molecule type" value="Genomic_DNA"/>
</dbReference>
<accession>A0ABP1FW41</accession>
<dbReference type="Proteomes" id="UP001497392">
    <property type="component" value="Unassembled WGS sequence"/>
</dbReference>
<evidence type="ECO:0000313" key="2">
    <source>
        <dbReference type="Proteomes" id="UP001497392"/>
    </source>
</evidence>
<dbReference type="SUPFAM" id="SSF53335">
    <property type="entry name" value="S-adenosyl-L-methionine-dependent methyltransferases"/>
    <property type="match status" value="1"/>
</dbReference>
<sequence length="168" mass="18578">MGYGPGASLKLWTDFLPTSEISFVEYDADCAEKHRKSIEEKGRGKLYVGDQSNVTFLNRIIEDQGGRVFDVIIDDGGHTMEQQKTTMSHLWQLVAPGGIFVMEDLLTSYMPGYGGGPKGHPGTMIEMHKQMLDGLHCQFQDNCVPVLEGLLDMDCFSEACVMVKQPAA</sequence>
<evidence type="ECO:0000313" key="1">
    <source>
        <dbReference type="EMBL" id="CAL5224101.1"/>
    </source>
</evidence>
<dbReference type="Pfam" id="PF13578">
    <property type="entry name" value="Methyltransf_24"/>
    <property type="match status" value="1"/>
</dbReference>
<comment type="caution">
    <text evidence="1">The sequence shown here is derived from an EMBL/GenBank/DDBJ whole genome shotgun (WGS) entry which is preliminary data.</text>
</comment>
<reference evidence="1 2" key="1">
    <citation type="submission" date="2024-06" db="EMBL/GenBank/DDBJ databases">
        <authorList>
            <person name="Kraege A."/>
            <person name="Thomma B."/>
        </authorList>
    </citation>
    <scope>NUCLEOTIDE SEQUENCE [LARGE SCALE GENOMIC DNA]</scope>
</reference>
<dbReference type="Gene3D" id="3.40.50.150">
    <property type="entry name" value="Vaccinia Virus protein VP39"/>
    <property type="match status" value="1"/>
</dbReference>
<organism evidence="1 2">
    <name type="scientific">Coccomyxa viridis</name>
    <dbReference type="NCBI Taxonomy" id="1274662"/>
    <lineage>
        <taxon>Eukaryota</taxon>
        <taxon>Viridiplantae</taxon>
        <taxon>Chlorophyta</taxon>
        <taxon>core chlorophytes</taxon>
        <taxon>Trebouxiophyceae</taxon>
        <taxon>Trebouxiophyceae incertae sedis</taxon>
        <taxon>Coccomyxaceae</taxon>
        <taxon>Coccomyxa</taxon>
    </lineage>
</organism>
<protein>
    <submittedName>
        <fullName evidence="1">G6731 protein</fullName>
    </submittedName>
</protein>
<keyword evidence="2" id="KW-1185">Reference proteome</keyword>